<sequence>MVKMARDSEQVKESAAEPKIALMDKIEKLQSPAQTQTGTGNIARRWRTVLFAGALFPHFLALASLKDGDQRFINASETFQLFGAVCSIAAAGGRNLLMKKGLS</sequence>
<gene>
    <name evidence="2" type="ORF">TrLO_g15470</name>
</gene>
<evidence type="ECO:0000256" key="1">
    <source>
        <dbReference type="SAM" id="Phobius"/>
    </source>
</evidence>
<protein>
    <submittedName>
        <fullName evidence="2">Uncharacterized protein</fullName>
    </submittedName>
</protein>
<dbReference type="EMBL" id="BRXW01000074">
    <property type="protein sequence ID" value="GMI04517.1"/>
    <property type="molecule type" value="Genomic_DNA"/>
</dbReference>
<dbReference type="Proteomes" id="UP001165122">
    <property type="component" value="Unassembled WGS sequence"/>
</dbReference>
<keyword evidence="1" id="KW-0472">Membrane</keyword>
<comment type="caution">
    <text evidence="2">The sequence shown here is derived from an EMBL/GenBank/DDBJ whole genome shotgun (WGS) entry which is preliminary data.</text>
</comment>
<proteinExistence type="predicted"/>
<name>A0A9W7C762_9STRA</name>
<keyword evidence="3" id="KW-1185">Reference proteome</keyword>
<dbReference type="AlphaFoldDB" id="A0A9W7C762"/>
<evidence type="ECO:0000313" key="3">
    <source>
        <dbReference type="Proteomes" id="UP001165122"/>
    </source>
</evidence>
<feature type="transmembrane region" description="Helical" evidence="1">
    <location>
        <begin position="78"/>
        <end position="97"/>
    </location>
</feature>
<organism evidence="2 3">
    <name type="scientific">Triparma laevis f. longispina</name>
    <dbReference type="NCBI Taxonomy" id="1714387"/>
    <lineage>
        <taxon>Eukaryota</taxon>
        <taxon>Sar</taxon>
        <taxon>Stramenopiles</taxon>
        <taxon>Ochrophyta</taxon>
        <taxon>Bolidophyceae</taxon>
        <taxon>Parmales</taxon>
        <taxon>Triparmaceae</taxon>
        <taxon>Triparma</taxon>
    </lineage>
</organism>
<keyword evidence="1" id="KW-0812">Transmembrane</keyword>
<accession>A0A9W7C762</accession>
<keyword evidence="1" id="KW-1133">Transmembrane helix</keyword>
<feature type="transmembrane region" description="Helical" evidence="1">
    <location>
        <begin position="49"/>
        <end position="66"/>
    </location>
</feature>
<evidence type="ECO:0000313" key="2">
    <source>
        <dbReference type="EMBL" id="GMI04517.1"/>
    </source>
</evidence>
<reference evidence="3" key="1">
    <citation type="journal article" date="2023" name="Commun. Biol.">
        <title>Genome analysis of Parmales, the sister group of diatoms, reveals the evolutionary specialization of diatoms from phago-mixotrophs to photoautotrophs.</title>
        <authorList>
            <person name="Ban H."/>
            <person name="Sato S."/>
            <person name="Yoshikawa S."/>
            <person name="Yamada K."/>
            <person name="Nakamura Y."/>
            <person name="Ichinomiya M."/>
            <person name="Sato N."/>
            <person name="Blanc-Mathieu R."/>
            <person name="Endo H."/>
            <person name="Kuwata A."/>
            <person name="Ogata H."/>
        </authorList>
    </citation>
    <scope>NUCLEOTIDE SEQUENCE [LARGE SCALE GENOMIC DNA]</scope>
    <source>
        <strain evidence="3">NIES 3700</strain>
    </source>
</reference>